<dbReference type="GO" id="GO:0017001">
    <property type="term" value="P:antibiotic catabolic process"/>
    <property type="evidence" value="ECO:0007669"/>
    <property type="project" value="UniProtKB-ARBA"/>
</dbReference>
<dbReference type="PANTHER" id="PTHR42951">
    <property type="entry name" value="METALLO-BETA-LACTAMASE DOMAIN-CONTAINING"/>
    <property type="match status" value="1"/>
</dbReference>
<comment type="similarity">
    <text evidence="1">Belongs to the metallo-beta-lactamase superfamily. Class-B beta-lactamase family.</text>
</comment>
<dbReference type="SMART" id="SM00849">
    <property type="entry name" value="Lactamase_B"/>
    <property type="match status" value="1"/>
</dbReference>
<dbReference type="Proteomes" id="UP001177769">
    <property type="component" value="Chromosome"/>
</dbReference>
<feature type="domain" description="Metallo-beta-lactamase" evidence="3">
    <location>
        <begin position="47"/>
        <end position="232"/>
    </location>
</feature>
<dbReference type="InterPro" id="IPR001279">
    <property type="entry name" value="Metallo-B-lactamas"/>
</dbReference>
<dbReference type="KEGG" id="pais:PFX98_02275"/>
<evidence type="ECO:0000313" key="5">
    <source>
        <dbReference type="Proteomes" id="UP001177769"/>
    </source>
</evidence>
<feature type="signal peptide" evidence="2">
    <location>
        <begin position="1"/>
        <end position="18"/>
    </location>
</feature>
<evidence type="ECO:0000313" key="4">
    <source>
        <dbReference type="EMBL" id="WIT12456.1"/>
    </source>
</evidence>
<feature type="chain" id="PRO_5041731146" evidence="2">
    <location>
        <begin position="19"/>
        <end position="315"/>
    </location>
</feature>
<accession>A0AA95SQV8</accession>
<gene>
    <name evidence="4" type="ORF">PFX98_02275</name>
</gene>
<keyword evidence="5" id="KW-1185">Reference proteome</keyword>
<dbReference type="EMBL" id="CP116346">
    <property type="protein sequence ID" value="WIT12456.1"/>
    <property type="molecule type" value="Genomic_DNA"/>
</dbReference>
<protein>
    <submittedName>
        <fullName evidence="4">MBL fold metallo-hydrolase</fullName>
    </submittedName>
</protein>
<dbReference type="Gene3D" id="3.60.15.10">
    <property type="entry name" value="Ribonuclease Z/Hydroxyacylglutathione hydrolase-like"/>
    <property type="match status" value="1"/>
</dbReference>
<dbReference type="SUPFAM" id="SSF56281">
    <property type="entry name" value="Metallo-hydrolase/oxidoreductase"/>
    <property type="match status" value="1"/>
</dbReference>
<dbReference type="InterPro" id="IPR050855">
    <property type="entry name" value="NDM-1-like"/>
</dbReference>
<dbReference type="Pfam" id="PF00753">
    <property type="entry name" value="Lactamase_B"/>
    <property type="match status" value="1"/>
</dbReference>
<organism evidence="4 5">
    <name type="scientific">Paucibacter sediminis</name>
    <dbReference type="NCBI Taxonomy" id="3019553"/>
    <lineage>
        <taxon>Bacteria</taxon>
        <taxon>Pseudomonadati</taxon>
        <taxon>Pseudomonadota</taxon>
        <taxon>Betaproteobacteria</taxon>
        <taxon>Burkholderiales</taxon>
        <taxon>Sphaerotilaceae</taxon>
        <taxon>Roseateles</taxon>
    </lineage>
</organism>
<reference evidence="4" key="1">
    <citation type="submission" date="2023-01" db="EMBL/GenBank/DDBJ databases">
        <title>Whole genome sequence of Paucibacter sp. S2-9 isolated from pond sediment.</title>
        <authorList>
            <person name="Jung J.Y."/>
        </authorList>
    </citation>
    <scope>NUCLEOTIDE SEQUENCE</scope>
    <source>
        <strain evidence="4">S2-9</strain>
    </source>
</reference>
<evidence type="ECO:0000256" key="1">
    <source>
        <dbReference type="ARBA" id="ARBA00005250"/>
    </source>
</evidence>
<evidence type="ECO:0000259" key="3">
    <source>
        <dbReference type="SMART" id="SM00849"/>
    </source>
</evidence>
<keyword evidence="2" id="KW-0732">Signal</keyword>
<name>A0AA95SQV8_9BURK</name>
<dbReference type="CDD" id="cd16282">
    <property type="entry name" value="metallo-hydrolase-like_MBL-fold"/>
    <property type="match status" value="1"/>
</dbReference>
<dbReference type="PANTHER" id="PTHR42951:SF4">
    <property type="entry name" value="ACYL-COENZYME A THIOESTERASE MBLAC2"/>
    <property type="match status" value="1"/>
</dbReference>
<dbReference type="RefSeq" id="WP_285233554.1">
    <property type="nucleotide sequence ID" value="NZ_CP116346.1"/>
</dbReference>
<dbReference type="InterPro" id="IPR036866">
    <property type="entry name" value="RibonucZ/Hydroxyglut_hydro"/>
</dbReference>
<proteinExistence type="inferred from homology"/>
<sequence length="315" mass="33912">MKASWLLGLAWVGMLAHAQEPPAALPFKLEPLAPGVYAAIDQGGRAGANAGVIIGSEAIAIVDSFYRPEATRALLAEVRKLSPLPLRYLINTHHHIDHVAGNAQLVAAGALVIAHRNVQAWQHGENLRLLGGEEKAGAAARELLATLPQPQLSYQQALELELGGRKLLLRHYPGHTGGDTVVAVPDAQLLFTGDLFWRRSIPNLIDARSGDWIATLERLTRGRAQARFVPGHGEVGDSADVQAFRAYLTTLRELAGQAWAQGLRGEEAQAQVLKALAERFGDWAYFKGLAAANVRDALAEQAGSKRVPTPLVELD</sequence>
<dbReference type="AlphaFoldDB" id="A0AA95SQV8"/>
<evidence type="ECO:0000256" key="2">
    <source>
        <dbReference type="SAM" id="SignalP"/>
    </source>
</evidence>